<gene>
    <name evidence="9" type="ORF">E8A74_32390</name>
    <name evidence="8" type="ORF">E8A74_34090</name>
</gene>
<dbReference type="PANTHER" id="PTHR12815">
    <property type="entry name" value="SORTING AND ASSEMBLY MACHINERY SAMM50 PROTEIN FAMILY MEMBER"/>
    <property type="match status" value="1"/>
</dbReference>
<dbReference type="InterPro" id="IPR000184">
    <property type="entry name" value="Bac_surfAg_D15"/>
</dbReference>
<evidence type="ECO:0000256" key="5">
    <source>
        <dbReference type="SAM" id="MobiDB-lite"/>
    </source>
</evidence>
<evidence type="ECO:0000313" key="10">
    <source>
        <dbReference type="Proteomes" id="UP000309215"/>
    </source>
</evidence>
<feature type="signal peptide" evidence="6">
    <location>
        <begin position="1"/>
        <end position="32"/>
    </location>
</feature>
<dbReference type="Proteomes" id="UP000309215">
    <property type="component" value="Unassembled WGS sequence"/>
</dbReference>
<keyword evidence="3" id="KW-0812">Transmembrane</keyword>
<dbReference type="InterPro" id="IPR034746">
    <property type="entry name" value="POTRA"/>
</dbReference>
<dbReference type="Gene3D" id="3.10.20.310">
    <property type="entry name" value="membrane protein fhac"/>
    <property type="match status" value="4"/>
</dbReference>
<proteinExistence type="predicted"/>
<evidence type="ECO:0000256" key="2">
    <source>
        <dbReference type="ARBA" id="ARBA00022452"/>
    </source>
</evidence>
<dbReference type="OrthoDB" id="9814535at2"/>
<keyword evidence="10" id="KW-1185">Reference proteome</keyword>
<evidence type="ECO:0000256" key="1">
    <source>
        <dbReference type="ARBA" id="ARBA00004370"/>
    </source>
</evidence>
<comment type="subcellular location">
    <subcellularLocation>
        <location evidence="1">Membrane</location>
    </subcellularLocation>
</comment>
<reference evidence="9 10" key="1">
    <citation type="submission" date="2019-04" db="EMBL/GenBank/DDBJ databases">
        <authorList>
            <person name="Li Y."/>
            <person name="Wang J."/>
        </authorList>
    </citation>
    <scope>NUCLEOTIDE SEQUENCE [LARGE SCALE GENOMIC DNA]</scope>
    <source>
        <strain evidence="9 10">DSM 14668</strain>
    </source>
</reference>
<evidence type="ECO:0000256" key="3">
    <source>
        <dbReference type="ARBA" id="ARBA00022692"/>
    </source>
</evidence>
<organism evidence="9 10">
    <name type="scientific">Polyangium fumosum</name>
    <dbReference type="NCBI Taxonomy" id="889272"/>
    <lineage>
        <taxon>Bacteria</taxon>
        <taxon>Pseudomonadati</taxon>
        <taxon>Myxococcota</taxon>
        <taxon>Polyangia</taxon>
        <taxon>Polyangiales</taxon>
        <taxon>Polyangiaceae</taxon>
        <taxon>Polyangium</taxon>
    </lineage>
</organism>
<dbReference type="PROSITE" id="PS51779">
    <property type="entry name" value="POTRA"/>
    <property type="match status" value="1"/>
</dbReference>
<feature type="chain" id="PRO_5044609703" evidence="6">
    <location>
        <begin position="33"/>
        <end position="1087"/>
    </location>
</feature>
<dbReference type="InterPro" id="IPR039910">
    <property type="entry name" value="D15-like"/>
</dbReference>
<feature type="region of interest" description="Disordered" evidence="5">
    <location>
        <begin position="32"/>
        <end position="74"/>
    </location>
</feature>
<dbReference type="AlphaFoldDB" id="A0A4U1J340"/>
<feature type="compositionally biased region" description="Low complexity" evidence="5">
    <location>
        <begin position="46"/>
        <end position="61"/>
    </location>
</feature>
<dbReference type="Pfam" id="PF01103">
    <property type="entry name" value="Omp85"/>
    <property type="match status" value="1"/>
</dbReference>
<comment type="caution">
    <text evidence="9">The sequence shown here is derived from an EMBL/GenBank/DDBJ whole genome shotgun (WGS) entry which is preliminary data.</text>
</comment>
<dbReference type="InterPro" id="IPR010827">
    <property type="entry name" value="BamA/TamA_POTRA"/>
</dbReference>
<evidence type="ECO:0000259" key="7">
    <source>
        <dbReference type="PROSITE" id="PS51779"/>
    </source>
</evidence>
<keyword evidence="6" id="KW-0732">Signal</keyword>
<keyword evidence="2" id="KW-1134">Transmembrane beta strand</keyword>
<evidence type="ECO:0000256" key="6">
    <source>
        <dbReference type="SAM" id="SignalP"/>
    </source>
</evidence>
<evidence type="ECO:0000313" key="9">
    <source>
        <dbReference type="EMBL" id="TKD01062.1"/>
    </source>
</evidence>
<keyword evidence="4" id="KW-0472">Membrane</keyword>
<dbReference type="EMBL" id="SSMQ01000046">
    <property type="protein sequence ID" value="TKD00535.1"/>
    <property type="molecule type" value="Genomic_DNA"/>
</dbReference>
<name>A0A4U1J340_9BACT</name>
<dbReference type="Pfam" id="PF07244">
    <property type="entry name" value="POTRA"/>
    <property type="match status" value="3"/>
</dbReference>
<accession>A0A4U1J340</accession>
<sequence length="1087" mass="118499">MPIPRFSRSQRARCLAAACSLVCLLGAATAGADDAKNPGTSPGESAALAGEEPQAALAAPQLGPPPDTSALTGKPIKRVDVVTVGSRWSTSPRVTKIRTGEPFQPSAARTVMRELTESGQFARVTVEAIAEGDGVVLRAHVLPRRIVASIRLSGATLDRAATLDAGRVREGGEITAPMLTEMGQRIRRYYADHGYPQANVTSDVSDTDDPGRVVLRIDIDAGAPRTVSRRSFVITPGMERELGGREERYRFGVGARIDEPLLEEADRELAEALRESGFYRADVKHAVRLSASSSELFVYVTPGPRIVPVFEGNRSVDEVELSAAVAPKKGLEQKTQELIERLTRFYVQRGFLDARVVAEERGGPNDPVHHLVLRIDEGEQVRVVQRIFPCLPKTWNAEQVRGEIDSFLVEDLPGDKGFSLKDPNAVSALFGGRGPRAVARPLDLNPAETYAPETYERALKHLKDLAYSKGYLNAIVGPVQIERATCSTRSPAGRCMPEPREPNEAVCAKDALGLPLPEPEPPQTLACRPDPLKHVECSREIALRIPMHLGPQTLLHDVAFEGSRTLSEQALFETSRLELGKPLSTIELEAARLRLVEAYRDRGYAFAEVKAAIEPSPDRTRARARFAITERDQVIVGGFVVRGALRTSEALILRRVTLQEGKPFVERDARRSEERIGSLGAFSSVSVGLEDPEVPQKQKRVLVTVTEQVPQYLDPRVGFSTGEGLRFAVEYGHKNIAGLAIALTLRVQLSYLFDFIVLDPGVRADYEKKLSVGQQLERRNTASIAFPEIGLGPLVSLSIDGIDVRDNQRGFGITRQALVPTLAYRPSRTVTMRLGASAEVNEVDVFNETALDSPIIPLLRVPFGSTFAVAERINFAWDGRNSAFAATKGALVALGVEHVNALPTDEDEATINSHFLRMSGRVAGYFELGSKGPSIAMSLAAGYNLQLKDGSSTYPDRLFFLGGVDTIRAFLADALVPEDVARGLVAKGQTTRSAVLANVPIRGGDLSINPRLELRVPVTDLFQAGFFLDTGNLWKEPTAIDFTLRYALGAGLRITTPIGPLALDYGFNLNRRQWEDIGAFHFSIGLF</sequence>
<dbReference type="RefSeq" id="WP_136932990.1">
    <property type="nucleotide sequence ID" value="NZ_SSMQ01000042.1"/>
</dbReference>
<dbReference type="EMBL" id="SSMQ01000042">
    <property type="protein sequence ID" value="TKD01062.1"/>
    <property type="molecule type" value="Genomic_DNA"/>
</dbReference>
<dbReference type="Gene3D" id="2.40.160.50">
    <property type="entry name" value="membrane protein fhac: a member of the omp85/tpsb transporter family"/>
    <property type="match status" value="1"/>
</dbReference>
<feature type="domain" description="POTRA" evidence="7">
    <location>
        <begin position="634"/>
        <end position="708"/>
    </location>
</feature>
<evidence type="ECO:0000313" key="8">
    <source>
        <dbReference type="EMBL" id="TKD00535.1"/>
    </source>
</evidence>
<protein>
    <submittedName>
        <fullName evidence="9">Outer membrane protein assembly factor</fullName>
    </submittedName>
</protein>
<dbReference type="GO" id="GO:0019867">
    <property type="term" value="C:outer membrane"/>
    <property type="evidence" value="ECO:0007669"/>
    <property type="project" value="InterPro"/>
</dbReference>
<evidence type="ECO:0000256" key="4">
    <source>
        <dbReference type="ARBA" id="ARBA00023136"/>
    </source>
</evidence>
<dbReference type="PANTHER" id="PTHR12815:SF18">
    <property type="entry name" value="SORTING AND ASSEMBLY MACHINERY COMPONENT 50 HOMOLOG"/>
    <property type="match status" value="1"/>
</dbReference>